<keyword evidence="2" id="KW-1185">Reference proteome</keyword>
<protein>
    <submittedName>
        <fullName evidence="1">Uncharacterized protein</fullName>
    </submittedName>
</protein>
<accession>A0A7W6RHM4</accession>
<comment type="caution">
    <text evidence="1">The sequence shown here is derived from an EMBL/GenBank/DDBJ whole genome shotgun (WGS) entry which is preliminary data.</text>
</comment>
<organism evidence="1 2">
    <name type="scientific">Roseospira visakhapatnamensis</name>
    <dbReference type="NCBI Taxonomy" id="390880"/>
    <lineage>
        <taxon>Bacteria</taxon>
        <taxon>Pseudomonadati</taxon>
        <taxon>Pseudomonadota</taxon>
        <taxon>Alphaproteobacteria</taxon>
        <taxon>Rhodospirillales</taxon>
        <taxon>Rhodospirillaceae</taxon>
        <taxon>Roseospira</taxon>
    </lineage>
</organism>
<name>A0A7W6RHM4_9PROT</name>
<dbReference type="AlphaFoldDB" id="A0A7W6RHM4"/>
<reference evidence="1 2" key="1">
    <citation type="submission" date="2020-08" db="EMBL/GenBank/DDBJ databases">
        <title>Genome sequencing of Purple Non-Sulfur Bacteria from various extreme environments.</title>
        <authorList>
            <person name="Mayer M."/>
        </authorList>
    </citation>
    <scope>NUCLEOTIDE SEQUENCE [LARGE SCALE GENOMIC DNA]</scope>
    <source>
        <strain evidence="1 2">JA131</strain>
    </source>
</reference>
<proteinExistence type="predicted"/>
<gene>
    <name evidence="1" type="ORF">GGD89_003812</name>
</gene>
<dbReference type="Proteomes" id="UP000554286">
    <property type="component" value="Unassembled WGS sequence"/>
</dbReference>
<dbReference type="EMBL" id="JACIGK010000055">
    <property type="protein sequence ID" value="MBB4268156.1"/>
    <property type="molecule type" value="Genomic_DNA"/>
</dbReference>
<evidence type="ECO:0000313" key="1">
    <source>
        <dbReference type="EMBL" id="MBB4268156.1"/>
    </source>
</evidence>
<dbReference type="RefSeq" id="WP_184048835.1">
    <property type="nucleotide sequence ID" value="NZ_JACIGK010000055.1"/>
</dbReference>
<sequence length="72" mass="8274">MTTTHDPIEQLWRDLGRVDGDDTAAREALAAGMPIYYRERTTPPGLQVKEYPDGRRELVRFSRQGDDVIRTL</sequence>
<evidence type="ECO:0000313" key="2">
    <source>
        <dbReference type="Proteomes" id="UP000554286"/>
    </source>
</evidence>